<dbReference type="HOGENOM" id="CLU_3271399_0_0_4"/>
<dbReference type="EMBL" id="ACJW02000002">
    <property type="protein sequence ID" value="EEP69451.1"/>
    <property type="molecule type" value="Genomic_DNA"/>
</dbReference>
<protein>
    <recommendedName>
        <fullName evidence="4">Tat pathway signal sequence domain protein</fullName>
    </recommendedName>
</protein>
<proteinExistence type="predicted"/>
<name>C4GGU6_9NEIS</name>
<feature type="signal peptide" evidence="1">
    <location>
        <begin position="1"/>
        <end position="22"/>
    </location>
</feature>
<gene>
    <name evidence="2" type="ORF">GCWU000324_01365</name>
</gene>
<sequence length="41" mass="4417">MLSRKKLCFALAAAFAASSVQAAAFNAQQYAQPIAWFPRNG</sequence>
<organism evidence="2 3">
    <name type="scientific">Kingella oralis ATCC 51147</name>
    <dbReference type="NCBI Taxonomy" id="629741"/>
    <lineage>
        <taxon>Bacteria</taxon>
        <taxon>Pseudomonadati</taxon>
        <taxon>Pseudomonadota</taxon>
        <taxon>Betaproteobacteria</taxon>
        <taxon>Neisseriales</taxon>
        <taxon>Neisseriaceae</taxon>
        <taxon>Kingella</taxon>
    </lineage>
</organism>
<dbReference type="GeneID" id="84907973"/>
<comment type="caution">
    <text evidence="2">The sequence shown here is derived from an EMBL/GenBank/DDBJ whole genome shotgun (WGS) entry which is preliminary data.</text>
</comment>
<keyword evidence="1" id="KW-0732">Signal</keyword>
<feature type="chain" id="PRO_5002936485" description="Tat pathway signal sequence domain protein" evidence="1">
    <location>
        <begin position="23"/>
        <end position="41"/>
    </location>
</feature>
<dbReference type="STRING" id="629741.GCWU000324_01365"/>
<accession>C4GGU6</accession>
<evidence type="ECO:0000256" key="1">
    <source>
        <dbReference type="SAM" id="SignalP"/>
    </source>
</evidence>
<dbReference type="RefSeq" id="WP_003795626.1">
    <property type="nucleotide sequence ID" value="NZ_GG665871.1"/>
</dbReference>
<evidence type="ECO:0000313" key="3">
    <source>
        <dbReference type="Proteomes" id="UP000003009"/>
    </source>
</evidence>
<dbReference type="Proteomes" id="UP000003009">
    <property type="component" value="Unassembled WGS sequence"/>
</dbReference>
<evidence type="ECO:0000313" key="2">
    <source>
        <dbReference type="EMBL" id="EEP69451.1"/>
    </source>
</evidence>
<reference evidence="2" key="1">
    <citation type="submission" date="2009-04" db="EMBL/GenBank/DDBJ databases">
        <authorList>
            <person name="Weinstock G."/>
            <person name="Sodergren E."/>
            <person name="Clifton S."/>
            <person name="Fulton L."/>
            <person name="Fulton B."/>
            <person name="Courtney L."/>
            <person name="Fronick C."/>
            <person name="Harrison M."/>
            <person name="Strong C."/>
            <person name="Farmer C."/>
            <person name="Delahaunty K."/>
            <person name="Markovic C."/>
            <person name="Hall O."/>
            <person name="Minx P."/>
            <person name="Tomlinson C."/>
            <person name="Mitreva M."/>
            <person name="Nelson J."/>
            <person name="Hou S."/>
            <person name="Wollam A."/>
            <person name="Pepin K.H."/>
            <person name="Johnson M."/>
            <person name="Bhonagiri V."/>
            <person name="Nash W.E."/>
            <person name="Warren W."/>
            <person name="Chinwalla A."/>
            <person name="Mardis E.R."/>
            <person name="Wilson R.K."/>
        </authorList>
    </citation>
    <scope>NUCLEOTIDE SEQUENCE [LARGE SCALE GENOMIC DNA]</scope>
    <source>
        <strain evidence="2">ATCC 51147</strain>
    </source>
</reference>
<dbReference type="AlphaFoldDB" id="C4GGU6"/>
<evidence type="ECO:0008006" key="4">
    <source>
        <dbReference type="Google" id="ProtNLM"/>
    </source>
</evidence>
<keyword evidence="3" id="KW-1185">Reference proteome</keyword>